<evidence type="ECO:0000256" key="3">
    <source>
        <dbReference type="ARBA" id="ARBA00012281"/>
    </source>
</evidence>
<dbReference type="EMBL" id="CP059894">
    <property type="protein sequence ID" value="QNJ90920.1"/>
    <property type="molecule type" value="Genomic_DNA"/>
</dbReference>
<keyword evidence="6 8" id="KW-0786">Thiamine pyrophosphate</keyword>
<dbReference type="Gene3D" id="3.40.50.970">
    <property type="match status" value="1"/>
</dbReference>
<dbReference type="InterPro" id="IPR050642">
    <property type="entry name" value="PDH_E1_Alpha_Subunit"/>
</dbReference>
<proteinExistence type="predicted"/>
<dbReference type="PANTHER" id="PTHR11516">
    <property type="entry name" value="PYRUVATE DEHYDROGENASE E1 COMPONENT, ALPHA SUBUNIT BACTERIAL AND ORGANELLAR"/>
    <property type="match status" value="1"/>
</dbReference>
<name>A0A7G8P9A4_9MYCO</name>
<keyword evidence="5 8" id="KW-0560">Oxidoreductase</keyword>
<dbReference type="InterPro" id="IPR017597">
    <property type="entry name" value="Pyrv_DH_E1_asu_subgrp-y"/>
</dbReference>
<comment type="catalytic activity">
    <reaction evidence="8">
        <text>N(6)-[(R)-lipoyl]-L-lysyl-[protein] + pyruvate + H(+) = N(6)-[(R)-S(8)-acetyldihydrolipoyl]-L-lysyl-[protein] + CO2</text>
        <dbReference type="Rhea" id="RHEA:19189"/>
        <dbReference type="Rhea" id="RHEA-COMP:10474"/>
        <dbReference type="Rhea" id="RHEA-COMP:10478"/>
        <dbReference type="ChEBI" id="CHEBI:15361"/>
        <dbReference type="ChEBI" id="CHEBI:15378"/>
        <dbReference type="ChEBI" id="CHEBI:16526"/>
        <dbReference type="ChEBI" id="CHEBI:83099"/>
        <dbReference type="ChEBI" id="CHEBI:83111"/>
        <dbReference type="EC" id="1.2.4.1"/>
    </reaction>
</comment>
<evidence type="ECO:0000256" key="4">
    <source>
        <dbReference type="ARBA" id="ARBA00014159"/>
    </source>
</evidence>
<dbReference type="GO" id="GO:0004739">
    <property type="term" value="F:pyruvate dehydrogenase (acetyl-transferring) activity"/>
    <property type="evidence" value="ECO:0007669"/>
    <property type="project" value="UniProtKB-UniRule"/>
</dbReference>
<keyword evidence="7 8" id="KW-0670">Pyruvate</keyword>
<dbReference type="CDD" id="cd02000">
    <property type="entry name" value="TPP_E1_PDC_ADC_BCADC"/>
    <property type="match status" value="1"/>
</dbReference>
<feature type="domain" description="Dehydrogenase E1 component" evidence="9">
    <location>
        <begin position="13"/>
        <end position="304"/>
    </location>
</feature>
<evidence type="ECO:0000256" key="7">
    <source>
        <dbReference type="ARBA" id="ARBA00023317"/>
    </source>
</evidence>
<evidence type="ECO:0000256" key="2">
    <source>
        <dbReference type="ARBA" id="ARBA00001964"/>
    </source>
</evidence>
<comment type="cofactor">
    <cofactor evidence="1">
        <name>Mg(2+)</name>
        <dbReference type="ChEBI" id="CHEBI:18420"/>
    </cofactor>
</comment>
<dbReference type="RefSeq" id="WP_187095796.1">
    <property type="nucleotide sequence ID" value="NZ_CP059894.1"/>
</dbReference>
<evidence type="ECO:0000259" key="9">
    <source>
        <dbReference type="Pfam" id="PF00676"/>
    </source>
</evidence>
<dbReference type="SUPFAM" id="SSF52518">
    <property type="entry name" value="Thiamin diphosphate-binding fold (THDP-binding)"/>
    <property type="match status" value="1"/>
</dbReference>
<dbReference type="InterPro" id="IPR001017">
    <property type="entry name" value="DH_E1"/>
</dbReference>
<comment type="function">
    <text evidence="8">The pyruvate dehydrogenase complex catalyzes the overall conversion of pyruvate to acetyl-CoA and CO(2).</text>
</comment>
<dbReference type="KEGG" id="mflu:HZU40_22120"/>
<dbReference type="EC" id="1.2.4.1" evidence="3 8"/>
<dbReference type="InterPro" id="IPR029061">
    <property type="entry name" value="THDP-binding"/>
</dbReference>
<dbReference type="NCBIfam" id="TIGR03182">
    <property type="entry name" value="PDH_E1_alph_y"/>
    <property type="match status" value="1"/>
</dbReference>
<evidence type="ECO:0000256" key="5">
    <source>
        <dbReference type="ARBA" id="ARBA00023002"/>
    </source>
</evidence>
<evidence type="ECO:0000313" key="10">
    <source>
        <dbReference type="EMBL" id="QNJ90920.1"/>
    </source>
</evidence>
<evidence type="ECO:0000256" key="8">
    <source>
        <dbReference type="RuleBase" id="RU361139"/>
    </source>
</evidence>
<dbReference type="Proteomes" id="UP000515498">
    <property type="component" value="Chromosome"/>
</dbReference>
<dbReference type="GO" id="GO:0000287">
    <property type="term" value="F:magnesium ion binding"/>
    <property type="evidence" value="ECO:0007669"/>
    <property type="project" value="UniProtKB-ARBA"/>
</dbReference>
<accession>A0A7G8P9A4</accession>
<protein>
    <recommendedName>
        <fullName evidence="4 8">Pyruvate dehydrogenase E1 component subunit alpha</fullName>
        <ecNumber evidence="3 8">1.2.4.1</ecNumber>
    </recommendedName>
</protein>
<evidence type="ECO:0000256" key="6">
    <source>
        <dbReference type="ARBA" id="ARBA00023052"/>
    </source>
</evidence>
<dbReference type="GO" id="GO:0006086">
    <property type="term" value="P:pyruvate decarboxylation to acetyl-CoA"/>
    <property type="evidence" value="ECO:0007669"/>
    <property type="project" value="InterPro"/>
</dbReference>
<dbReference type="AlphaFoldDB" id="A0A7G8P9A4"/>
<organism evidence="10 11">
    <name type="scientific">Mycolicibacterium fluoranthenivorans</name>
    <dbReference type="NCBI Taxonomy" id="258505"/>
    <lineage>
        <taxon>Bacteria</taxon>
        <taxon>Bacillati</taxon>
        <taxon>Actinomycetota</taxon>
        <taxon>Actinomycetes</taxon>
        <taxon>Mycobacteriales</taxon>
        <taxon>Mycobacteriaceae</taxon>
        <taxon>Mycolicibacterium</taxon>
    </lineage>
</organism>
<dbReference type="Pfam" id="PF00676">
    <property type="entry name" value="E1_dh"/>
    <property type="match status" value="1"/>
</dbReference>
<comment type="cofactor">
    <cofactor evidence="2 8">
        <name>thiamine diphosphate</name>
        <dbReference type="ChEBI" id="CHEBI:58937"/>
    </cofactor>
</comment>
<gene>
    <name evidence="8 10" type="primary">pdhA</name>
    <name evidence="10" type="ORF">HZU40_22120</name>
</gene>
<dbReference type="PANTHER" id="PTHR11516:SF60">
    <property type="entry name" value="PYRUVATE DEHYDROGENASE E1 COMPONENT SUBUNIT ALPHA"/>
    <property type="match status" value="1"/>
</dbReference>
<sequence>MITRDLAHDLLSDMVRVRRMEEKCAELYGESKIRGFLHLYVGEEAVATGSLRALTADDAVVATYREHGHALLRGVPMTSIMSEMFGKAEGCSRGRGGSMHLFDAGRRFYGGNAIVGGGLPLAVGLGLADAQLGRRNRVTACYFGDGAVAEGVFHESLNMAALWRLPVLFCCENNLYAMGTALARAQSQTDLTAKAASYQVPTLAVDGMDVAACHTAAIQATDHIRTDGGPFFLEFRTYRFRAHSMFDPELYRDKAEVEQWRTRDPIAAFTQRCVQDGLLSAADIAAIEQAADAEVLAAVAFADAGTWEDVDELTRDVLTPTSERSR</sequence>
<evidence type="ECO:0000256" key="1">
    <source>
        <dbReference type="ARBA" id="ARBA00001946"/>
    </source>
</evidence>
<evidence type="ECO:0000313" key="11">
    <source>
        <dbReference type="Proteomes" id="UP000515498"/>
    </source>
</evidence>
<reference evidence="10 11" key="1">
    <citation type="submission" date="2020-07" db="EMBL/GenBank/DDBJ databases">
        <title>Draft genome sequence of four isobutane-metabolizing strains capable of cometabolically degrading diverse ether contaminants.</title>
        <authorList>
            <person name="Chen W."/>
            <person name="Faulkner N."/>
            <person name="Smith C."/>
            <person name="Hyman M."/>
        </authorList>
    </citation>
    <scope>NUCLEOTIDE SEQUENCE [LARGE SCALE GENOMIC DNA]</scope>
    <source>
        <strain evidence="10 11">2A</strain>
    </source>
</reference>
<comment type="subunit">
    <text evidence="8">Heterodimer of an alpha and a beta chain.</text>
</comment>